<proteinExistence type="predicted"/>
<dbReference type="GeneID" id="60335211"/>
<feature type="transmembrane region" description="Helical" evidence="1">
    <location>
        <begin position="21"/>
        <end position="40"/>
    </location>
</feature>
<evidence type="ECO:0000256" key="1">
    <source>
        <dbReference type="SAM" id="Phobius"/>
    </source>
</evidence>
<dbReference type="RefSeq" id="YP_009963626.1">
    <property type="nucleotide sequence ID" value="NC_051721.1"/>
</dbReference>
<keyword evidence="1" id="KW-0472">Membrane</keyword>
<protein>
    <submittedName>
        <fullName evidence="2">Uncharacterized protein</fullName>
    </submittedName>
</protein>
<keyword evidence="1" id="KW-0812">Transmembrane</keyword>
<dbReference type="Proteomes" id="UP000241634">
    <property type="component" value="Segment"/>
</dbReference>
<gene>
    <name evidence="2" type="primary">25</name>
    <name evidence="2" type="ORF">SEA_MOOMOO_25</name>
</gene>
<dbReference type="KEGG" id="vg:60335211"/>
<evidence type="ECO:0000313" key="2">
    <source>
        <dbReference type="EMBL" id="AVO21631.1"/>
    </source>
</evidence>
<sequence length="46" mass="5150">MTHPEKITIRVRGRRYPIIPVVTITMPLFLFTFGGILGYACQTGAI</sequence>
<keyword evidence="1" id="KW-1133">Transmembrane helix</keyword>
<keyword evidence="3" id="KW-1185">Reference proteome</keyword>
<accession>A0A2P1JR76</accession>
<reference evidence="3" key="1">
    <citation type="submission" date="2018-02" db="EMBL/GenBank/DDBJ databases">
        <authorList>
            <person name="Cohen D.B."/>
            <person name="Kent A.D."/>
        </authorList>
    </citation>
    <scope>NUCLEOTIDE SEQUENCE [LARGE SCALE GENOMIC DNA]</scope>
</reference>
<evidence type="ECO:0000313" key="3">
    <source>
        <dbReference type="Proteomes" id="UP000241634"/>
    </source>
</evidence>
<name>A0A2P1JR76_9CAUD</name>
<organism evidence="2 3">
    <name type="scientific">Mycobacterium phage MooMoo</name>
    <dbReference type="NCBI Taxonomy" id="2108127"/>
    <lineage>
        <taxon>Viruses</taxon>
        <taxon>Duplodnaviria</taxon>
        <taxon>Heunggongvirae</taxon>
        <taxon>Uroviricota</taxon>
        <taxon>Caudoviricetes</taxon>
        <taxon>Gracegardnervirinae</taxon>
        <taxon>Moomoovirus</taxon>
        <taxon>Moomoovirus moomoo</taxon>
    </lineage>
</organism>
<dbReference type="EMBL" id="MH001449">
    <property type="protein sequence ID" value="AVO21631.1"/>
    <property type="molecule type" value="Genomic_DNA"/>
</dbReference>